<name>A0A8J7IRF5_9CYAN</name>
<accession>A0A8J7IRF5</accession>
<protein>
    <submittedName>
        <fullName evidence="1">Nucleotidyltransferase family protein</fullName>
    </submittedName>
</protein>
<dbReference type="Proteomes" id="UP000654482">
    <property type="component" value="Unassembled WGS sequence"/>
</dbReference>
<proteinExistence type="predicted"/>
<evidence type="ECO:0000313" key="1">
    <source>
        <dbReference type="EMBL" id="MBE9115742.1"/>
    </source>
</evidence>
<gene>
    <name evidence="1" type="ORF">IQ249_07540</name>
</gene>
<organism evidence="1 2">
    <name type="scientific">Lusitaniella coriacea LEGE 07157</name>
    <dbReference type="NCBI Taxonomy" id="945747"/>
    <lineage>
        <taxon>Bacteria</taxon>
        <taxon>Bacillati</taxon>
        <taxon>Cyanobacteriota</taxon>
        <taxon>Cyanophyceae</taxon>
        <taxon>Spirulinales</taxon>
        <taxon>Lusitaniellaceae</taxon>
        <taxon>Lusitaniella</taxon>
    </lineage>
</organism>
<dbReference type="AlphaFoldDB" id="A0A8J7IRF5"/>
<dbReference type="Pfam" id="PF14907">
    <property type="entry name" value="NTP_transf_5"/>
    <property type="match status" value="1"/>
</dbReference>
<evidence type="ECO:0000313" key="2">
    <source>
        <dbReference type="Proteomes" id="UP000654482"/>
    </source>
</evidence>
<reference evidence="1" key="1">
    <citation type="submission" date="2020-10" db="EMBL/GenBank/DDBJ databases">
        <authorList>
            <person name="Castelo-Branco R."/>
            <person name="Eusebio N."/>
            <person name="Adriana R."/>
            <person name="Vieira A."/>
            <person name="Brugerolle De Fraissinette N."/>
            <person name="Rezende De Castro R."/>
            <person name="Schneider M.P."/>
            <person name="Vasconcelos V."/>
            <person name="Leao P.N."/>
        </authorList>
    </citation>
    <scope>NUCLEOTIDE SEQUENCE</scope>
    <source>
        <strain evidence="1">LEGE 07157</strain>
    </source>
</reference>
<dbReference type="EMBL" id="JADEWZ010000009">
    <property type="protein sequence ID" value="MBE9115742.1"/>
    <property type="molecule type" value="Genomic_DNA"/>
</dbReference>
<dbReference type="RefSeq" id="WP_194028838.1">
    <property type="nucleotide sequence ID" value="NZ_JADEWZ010000009.1"/>
</dbReference>
<keyword evidence="2" id="KW-1185">Reference proteome</keyword>
<comment type="caution">
    <text evidence="1">The sequence shown here is derived from an EMBL/GenBank/DDBJ whole genome shotgun (WGS) entry which is preliminary data.</text>
</comment>
<sequence length="386" mass="44900">MRPEIELLLCCTRTQVSPEHKIRVRQLVQNKIDWQYLLVAAQWHSVTPLLYWQLKAICPEAIPSKVLQKIKKYFKINVQRNFFLTSQLLKILKEFKRQGIEVIPFKGSILSATVYNNIVLRKFYDLDILVREDCVLKAKKILENFGYEAVIPLDEKQENLRLKTNYEQEFFHETLKISIDLHWGLAPPYFSLPLSIDNVFARSQVFEIAGTKISVFSPEDSFLVLCINGAKDGWLGLQQICDISEFIRVRPQMDWQELLRYAQQLGCLRMVLLGLNLANKVLDSPLPLNVKAEIEKQPQIHLLSEQVCHRLFGESKTYLNRLQLVYFTLQLQQGTLQKLRYCWGLACPVNERDLAYISLPSIFFPLYYPIRLGRLIFKYGLGGSGK</sequence>
<dbReference type="InterPro" id="IPR039498">
    <property type="entry name" value="NTP_transf_5"/>
</dbReference>